<dbReference type="Proteomes" id="UP000030759">
    <property type="component" value="Unassembled WGS sequence"/>
</dbReference>
<reference evidence="2" key="1">
    <citation type="journal article" date="2013" name="Nat. Biotechnol.">
        <title>Chinese hamster genome sequenced from sorted chromosomes.</title>
        <authorList>
            <person name="Brinkrolf K."/>
            <person name="Rupp O."/>
            <person name="Laux H."/>
            <person name="Kollin F."/>
            <person name="Ernst W."/>
            <person name="Linke B."/>
            <person name="Kofler R."/>
            <person name="Romand S."/>
            <person name="Hesse F."/>
            <person name="Budach W.E."/>
            <person name="Galosy S."/>
            <person name="Muller D."/>
            <person name="Noll T."/>
            <person name="Wienberg J."/>
            <person name="Jostock T."/>
            <person name="Leonard M."/>
            <person name="Grillari J."/>
            <person name="Tauch A."/>
            <person name="Goesmann A."/>
            <person name="Helk B."/>
            <person name="Mott J.E."/>
            <person name="Puhler A."/>
            <person name="Borth N."/>
        </authorList>
    </citation>
    <scope>NUCLEOTIDE SEQUENCE [LARGE SCALE GENOMIC DNA]</scope>
    <source>
        <strain evidence="2">17A/GY</strain>
    </source>
</reference>
<name>A0A061IEX3_CRIGR</name>
<protein>
    <submittedName>
        <fullName evidence="1">Leucine-rich repeat-containing protein 58</fullName>
    </submittedName>
</protein>
<sequence>MAYELLMQASKAFFIDTSHFEIHIPVCPGKLVHRHETQLQQKSSSVSSTVALKLEGSTEELLGSQVALLWLLLPYNHLTMFPGRREAANPHLQLPDMSRDPPMALGTELLWQSRLDMLMDRNNRLDNTGMLLEELTQSQLCLRLQVLSLTDNCFQEGPRQLLEGEPYRPLTWGATDSRVSPVRWRSLRI</sequence>
<gene>
    <name evidence="1" type="ORF">H671_3g9831</name>
</gene>
<evidence type="ECO:0000313" key="2">
    <source>
        <dbReference type="Proteomes" id="UP000030759"/>
    </source>
</evidence>
<evidence type="ECO:0000313" key="1">
    <source>
        <dbReference type="EMBL" id="ERE79137.1"/>
    </source>
</evidence>
<organism evidence="1 2">
    <name type="scientific">Cricetulus griseus</name>
    <name type="common">Chinese hamster</name>
    <name type="synonym">Cricetulus barabensis griseus</name>
    <dbReference type="NCBI Taxonomy" id="10029"/>
    <lineage>
        <taxon>Eukaryota</taxon>
        <taxon>Metazoa</taxon>
        <taxon>Chordata</taxon>
        <taxon>Craniata</taxon>
        <taxon>Vertebrata</taxon>
        <taxon>Euteleostomi</taxon>
        <taxon>Mammalia</taxon>
        <taxon>Eutheria</taxon>
        <taxon>Euarchontoglires</taxon>
        <taxon>Glires</taxon>
        <taxon>Rodentia</taxon>
        <taxon>Myomorpha</taxon>
        <taxon>Muroidea</taxon>
        <taxon>Cricetidae</taxon>
        <taxon>Cricetinae</taxon>
        <taxon>Cricetulus</taxon>
    </lineage>
</organism>
<dbReference type="AlphaFoldDB" id="A0A061IEX3"/>
<proteinExistence type="predicted"/>
<dbReference type="EMBL" id="KE672605">
    <property type="protein sequence ID" value="ERE79137.1"/>
    <property type="molecule type" value="Genomic_DNA"/>
</dbReference>
<accession>A0A061IEX3</accession>